<dbReference type="InterPro" id="IPR020069">
    <property type="entry name" value="Ribosomal_bL9_C"/>
</dbReference>
<evidence type="ECO:0000256" key="6">
    <source>
        <dbReference type="ARBA" id="ARBA00035427"/>
    </source>
</evidence>
<evidence type="ECO:0000256" key="1">
    <source>
        <dbReference type="ARBA" id="ARBA00010605"/>
    </source>
</evidence>
<dbReference type="InterPro" id="IPR036935">
    <property type="entry name" value="Ribosomal_bL9_N_sf"/>
</dbReference>
<sequence length="154" mass="17794">MKKKISVIIINKSSQLGKEGHIIKVAPGYAFNYLIPNQLATLASSKSIKHIAMFKEINKKRDEINLLKGEQLQQYLKNINKIQIYKKIGDNYTFFGSINEKEIIKNLTKYTGQVFEKKHLEISQIKQIGTHQLKINILNTFECKLKIHVIPENI</sequence>
<evidence type="ECO:0000259" key="7">
    <source>
        <dbReference type="PROSITE" id="PS00651"/>
    </source>
</evidence>
<dbReference type="SUPFAM" id="SSF55658">
    <property type="entry name" value="L9 N-domain-like"/>
    <property type="match status" value="1"/>
</dbReference>
<dbReference type="AlphaFoldDB" id="A0A4D6WYR5"/>
<dbReference type="InterPro" id="IPR009027">
    <property type="entry name" value="Ribosomal_bL9/RNase_H1_N"/>
</dbReference>
<name>A0A4D6WYR5_9FLOR</name>
<dbReference type="NCBIfam" id="TIGR00158">
    <property type="entry name" value="L9"/>
    <property type="match status" value="1"/>
</dbReference>
<dbReference type="InterPro" id="IPR020594">
    <property type="entry name" value="Ribosomal_bL9_bac/chp"/>
</dbReference>
<keyword evidence="8" id="KW-0934">Plastid</keyword>
<dbReference type="Pfam" id="PF03948">
    <property type="entry name" value="Ribosomal_L9_C"/>
    <property type="match status" value="1"/>
</dbReference>
<evidence type="ECO:0000313" key="8">
    <source>
        <dbReference type="EMBL" id="QCI08563.1"/>
    </source>
</evidence>
<dbReference type="HAMAP" id="MF_00503">
    <property type="entry name" value="Ribosomal_bL9"/>
    <property type="match status" value="1"/>
</dbReference>
<accession>A0A4D6WYR5</accession>
<keyword evidence="3" id="KW-0694">RNA-binding</keyword>
<dbReference type="GO" id="GO:0003735">
    <property type="term" value="F:structural constituent of ribosome"/>
    <property type="evidence" value="ECO:0007669"/>
    <property type="project" value="InterPro"/>
</dbReference>
<evidence type="ECO:0000256" key="5">
    <source>
        <dbReference type="ARBA" id="ARBA00023274"/>
    </source>
</evidence>
<keyword evidence="2" id="KW-0699">rRNA-binding</keyword>
<dbReference type="InterPro" id="IPR020070">
    <property type="entry name" value="Ribosomal_bL9_N"/>
</dbReference>
<dbReference type="Gene3D" id="3.40.5.10">
    <property type="entry name" value="Ribosomal protein L9, N-terminal domain"/>
    <property type="match status" value="1"/>
</dbReference>
<proteinExistence type="inferred from homology"/>
<evidence type="ECO:0000256" key="4">
    <source>
        <dbReference type="ARBA" id="ARBA00022980"/>
    </source>
</evidence>
<keyword evidence="4 8" id="KW-0689">Ribosomal protein</keyword>
<dbReference type="Pfam" id="PF01281">
    <property type="entry name" value="Ribosomal_L9_N"/>
    <property type="match status" value="1"/>
</dbReference>
<comment type="similarity">
    <text evidence="1">Belongs to the bacterial ribosomal protein bL9 family.</text>
</comment>
<dbReference type="SUPFAM" id="SSF55653">
    <property type="entry name" value="Ribosomal protein L9 C-domain"/>
    <property type="match status" value="1"/>
</dbReference>
<dbReference type="GO" id="GO:0005840">
    <property type="term" value="C:ribosome"/>
    <property type="evidence" value="ECO:0007669"/>
    <property type="project" value="UniProtKB-KW"/>
</dbReference>
<organism evidence="8">
    <name type="scientific">Spermothamnion repens</name>
    <dbReference type="NCBI Taxonomy" id="31383"/>
    <lineage>
        <taxon>Eukaryota</taxon>
        <taxon>Rhodophyta</taxon>
        <taxon>Florideophyceae</taxon>
        <taxon>Rhodymeniophycidae</taxon>
        <taxon>Ceramiales</taxon>
        <taxon>Ceramiaceae</taxon>
        <taxon>Spermothamnion</taxon>
    </lineage>
</organism>
<dbReference type="GO" id="GO:0019843">
    <property type="term" value="F:rRNA binding"/>
    <property type="evidence" value="ECO:0007669"/>
    <property type="project" value="UniProtKB-KW"/>
</dbReference>
<evidence type="ECO:0000256" key="2">
    <source>
        <dbReference type="ARBA" id="ARBA00022730"/>
    </source>
</evidence>
<dbReference type="PANTHER" id="PTHR21368">
    <property type="entry name" value="50S RIBOSOMAL PROTEIN L9"/>
    <property type="match status" value="1"/>
</dbReference>
<dbReference type="InterPro" id="IPR036791">
    <property type="entry name" value="Ribosomal_bL9_C_sf"/>
</dbReference>
<reference evidence="8" key="1">
    <citation type="journal article" date="2019" name="Mol. Phylogenet. Evol.">
        <title>Morphological evolution and classification of the red algal order Ceramiales inferred using plastid phylogenomics.</title>
        <authorList>
            <person name="Diaz-Tapia P."/>
            <person name="Pasella M.M."/>
            <person name="Verbruggen H."/>
            <person name="Maggs C.A."/>
        </authorList>
    </citation>
    <scope>NUCLEOTIDE SEQUENCE</scope>
    <source>
        <strain evidence="8">PD2951</strain>
    </source>
</reference>
<dbReference type="InterPro" id="IPR000244">
    <property type="entry name" value="Ribosomal_bL9"/>
</dbReference>
<dbReference type="Gene3D" id="3.10.430.100">
    <property type="entry name" value="Ribosomal protein L9, C-terminal domain"/>
    <property type="match status" value="1"/>
</dbReference>
<dbReference type="EMBL" id="MK814735">
    <property type="protein sequence ID" value="QCI08563.1"/>
    <property type="molecule type" value="Genomic_DNA"/>
</dbReference>
<dbReference type="PROSITE" id="PS00651">
    <property type="entry name" value="RIBOSOMAL_L9"/>
    <property type="match status" value="1"/>
</dbReference>
<gene>
    <name evidence="8" type="primary">rpl9</name>
</gene>
<keyword evidence="5" id="KW-0687">Ribonucleoprotein</keyword>
<reference evidence="8" key="2">
    <citation type="submission" date="2019-04" db="EMBL/GenBank/DDBJ databases">
        <authorList>
            <person name="Pasella M."/>
        </authorList>
    </citation>
    <scope>NUCLEOTIDE SEQUENCE</scope>
    <source>
        <strain evidence="8">PD2951</strain>
    </source>
</reference>
<feature type="domain" description="Ribosomal protein L9" evidence="7">
    <location>
        <begin position="17"/>
        <end position="44"/>
    </location>
</feature>
<evidence type="ECO:0000256" key="3">
    <source>
        <dbReference type="ARBA" id="ARBA00022884"/>
    </source>
</evidence>
<dbReference type="GO" id="GO:0006412">
    <property type="term" value="P:translation"/>
    <property type="evidence" value="ECO:0007669"/>
    <property type="project" value="InterPro"/>
</dbReference>
<protein>
    <recommendedName>
        <fullName evidence="6">50S ribosomal protein L9, chloroplastic</fullName>
    </recommendedName>
</protein>
<dbReference type="GO" id="GO:1990904">
    <property type="term" value="C:ribonucleoprotein complex"/>
    <property type="evidence" value="ECO:0007669"/>
    <property type="project" value="UniProtKB-KW"/>
</dbReference>
<geneLocation type="plastid" evidence="8"/>